<dbReference type="PROSITE" id="PS50011">
    <property type="entry name" value="PROTEIN_KINASE_DOM"/>
    <property type="match status" value="1"/>
</dbReference>
<dbReference type="Proteomes" id="UP000095281">
    <property type="component" value="Unplaced"/>
</dbReference>
<sequence length="376" mass="43207">MAGRVGVDGFEAINWRRHHNFCSLSTTIRQPAQRQLTASLPLILQRQLGTIMRTASISSEASVTTYKGSTQEFVVISEIAAGGYGAVYKVRGSTGGIFALKLEKRAPKRDHYKLQMEVRMLQAAAKGKPEQREHLPTLIDHSEPHSTSSSMFIVMTLLGKSLGDIKRGYRKRIFSANTAYYCAIQAIDAIKEMHELGFLHRDIKPANFVIGAPGSRNANTVYVVDYGIARKFLDQNGSMLTPRRKIKFKGTVRFAPVTMHKMEELGRKDDCESWVYMVVDMVNENRLPWHMITDVDEVERMKKSAIANPRTLFRSDEEREFCDIIKYLEEKHYVDKIDYLWIREMVKRVAKRRNCNLKEPYDWQKKKNTSSRTMSK</sequence>
<protein>
    <recommendedName>
        <fullName evidence="1">non-specific serine/threonine protein kinase</fullName>
        <ecNumber evidence="1">2.7.11.1</ecNumber>
    </recommendedName>
</protein>
<evidence type="ECO:0000259" key="2">
    <source>
        <dbReference type="PROSITE" id="PS50011"/>
    </source>
</evidence>
<dbReference type="InterPro" id="IPR050235">
    <property type="entry name" value="CK1_Ser-Thr_kinase"/>
</dbReference>
<dbReference type="GO" id="GO:0004674">
    <property type="term" value="F:protein serine/threonine kinase activity"/>
    <property type="evidence" value="ECO:0007669"/>
    <property type="project" value="UniProtKB-EC"/>
</dbReference>
<dbReference type="AlphaFoldDB" id="A0A1I8BCC5"/>
<dbReference type="InterPro" id="IPR011009">
    <property type="entry name" value="Kinase-like_dom_sf"/>
</dbReference>
<evidence type="ECO:0000313" key="3">
    <source>
        <dbReference type="Proteomes" id="UP000095281"/>
    </source>
</evidence>
<dbReference type="EC" id="2.7.11.1" evidence="1"/>
<keyword evidence="3" id="KW-1185">Reference proteome</keyword>
<reference evidence="4" key="1">
    <citation type="submission" date="2016-11" db="UniProtKB">
        <authorList>
            <consortium name="WormBaseParasite"/>
        </authorList>
    </citation>
    <scope>IDENTIFICATION</scope>
</reference>
<feature type="domain" description="Protein kinase" evidence="2">
    <location>
        <begin position="73"/>
        <end position="362"/>
    </location>
</feature>
<dbReference type="PROSITE" id="PS00108">
    <property type="entry name" value="PROTEIN_KINASE_ST"/>
    <property type="match status" value="1"/>
</dbReference>
<organism evidence="3 4">
    <name type="scientific">Meloidogyne hapla</name>
    <name type="common">Root-knot nematode worm</name>
    <dbReference type="NCBI Taxonomy" id="6305"/>
    <lineage>
        <taxon>Eukaryota</taxon>
        <taxon>Metazoa</taxon>
        <taxon>Ecdysozoa</taxon>
        <taxon>Nematoda</taxon>
        <taxon>Chromadorea</taxon>
        <taxon>Rhabditida</taxon>
        <taxon>Tylenchina</taxon>
        <taxon>Tylenchomorpha</taxon>
        <taxon>Tylenchoidea</taxon>
        <taxon>Meloidogynidae</taxon>
        <taxon>Meloidogyninae</taxon>
        <taxon>Meloidogyne</taxon>
    </lineage>
</organism>
<dbReference type="GO" id="GO:0005524">
    <property type="term" value="F:ATP binding"/>
    <property type="evidence" value="ECO:0007669"/>
    <property type="project" value="InterPro"/>
</dbReference>
<dbReference type="WBParaSite" id="MhA1_Contig1983.frz3.gene4">
    <property type="protein sequence ID" value="MhA1_Contig1983.frz3.gene4"/>
    <property type="gene ID" value="MhA1_Contig1983.frz3.gene4"/>
</dbReference>
<dbReference type="PANTHER" id="PTHR11909">
    <property type="entry name" value="CASEIN KINASE-RELATED"/>
    <property type="match status" value="1"/>
</dbReference>
<name>A0A1I8BCC5_MELHA</name>
<accession>A0A1I8BCC5</accession>
<dbReference type="Pfam" id="PF00069">
    <property type="entry name" value="Pkinase"/>
    <property type="match status" value="1"/>
</dbReference>
<dbReference type="InterPro" id="IPR000719">
    <property type="entry name" value="Prot_kinase_dom"/>
</dbReference>
<dbReference type="Gene3D" id="1.10.510.10">
    <property type="entry name" value="Transferase(Phosphotransferase) domain 1"/>
    <property type="match status" value="1"/>
</dbReference>
<evidence type="ECO:0000256" key="1">
    <source>
        <dbReference type="ARBA" id="ARBA00012513"/>
    </source>
</evidence>
<dbReference type="SUPFAM" id="SSF56112">
    <property type="entry name" value="Protein kinase-like (PK-like)"/>
    <property type="match status" value="1"/>
</dbReference>
<evidence type="ECO:0000313" key="4">
    <source>
        <dbReference type="WBParaSite" id="MhA1_Contig1983.frz3.gene4"/>
    </source>
</evidence>
<proteinExistence type="predicted"/>
<dbReference type="OMA" id="EHSKLNM"/>
<dbReference type="SMART" id="SM00220">
    <property type="entry name" value="S_TKc"/>
    <property type="match status" value="1"/>
</dbReference>
<dbReference type="InterPro" id="IPR008271">
    <property type="entry name" value="Ser/Thr_kinase_AS"/>
</dbReference>